<proteinExistence type="predicted"/>
<protein>
    <recommendedName>
        <fullName evidence="1">DUF1659 domain-containing protein</fullName>
    </recommendedName>
</protein>
<dbReference type="RefSeq" id="WP_188881736.1">
    <property type="nucleotide sequence ID" value="NZ_BMOY01000014.1"/>
</dbReference>
<dbReference type="Pfam" id="PF07872">
    <property type="entry name" value="DUF1659"/>
    <property type="match status" value="1"/>
</dbReference>
<evidence type="ECO:0000313" key="2">
    <source>
        <dbReference type="EMBL" id="GGJ04072.1"/>
    </source>
</evidence>
<dbReference type="InterPro" id="IPR012454">
    <property type="entry name" value="DUF1659"/>
</dbReference>
<organism evidence="2 3">
    <name type="scientific">Alicyclobacillus cellulosilyticus</name>
    <dbReference type="NCBI Taxonomy" id="1003997"/>
    <lineage>
        <taxon>Bacteria</taxon>
        <taxon>Bacillati</taxon>
        <taxon>Bacillota</taxon>
        <taxon>Bacilli</taxon>
        <taxon>Bacillales</taxon>
        <taxon>Alicyclobacillaceae</taxon>
        <taxon>Alicyclobacillus</taxon>
    </lineage>
</organism>
<feature type="domain" description="DUF1659" evidence="1">
    <location>
        <begin position="4"/>
        <end position="70"/>
    </location>
</feature>
<accession>A0A917K8P4</accession>
<evidence type="ECO:0000259" key="1">
    <source>
        <dbReference type="Pfam" id="PF07872"/>
    </source>
</evidence>
<comment type="caution">
    <text evidence="2">The sequence shown here is derived from an EMBL/GenBank/DDBJ whole genome shotgun (WGS) entry which is preliminary data.</text>
</comment>
<evidence type="ECO:0000313" key="3">
    <source>
        <dbReference type="Proteomes" id="UP000637695"/>
    </source>
</evidence>
<dbReference type="Proteomes" id="UP000637695">
    <property type="component" value="Unassembled WGS sequence"/>
</dbReference>
<keyword evidence="3" id="KW-1185">Reference proteome</keyword>
<sequence>MAQVTPIARHLQLQFQNGTTASGLPRLRNRNYPHVSPAAADDDVLAVGQALANLASEPVYAIARVDQAGLAPSGASSTAKA</sequence>
<gene>
    <name evidence="2" type="ORF">GCM10010885_11670</name>
</gene>
<name>A0A917K8P4_9BACL</name>
<dbReference type="AlphaFoldDB" id="A0A917K8P4"/>
<dbReference type="EMBL" id="BMOY01000014">
    <property type="protein sequence ID" value="GGJ04072.1"/>
    <property type="molecule type" value="Genomic_DNA"/>
</dbReference>
<reference evidence="2" key="1">
    <citation type="journal article" date="2014" name="Int. J. Syst. Evol. Microbiol.">
        <title>Complete genome sequence of Corynebacterium casei LMG S-19264T (=DSM 44701T), isolated from a smear-ripened cheese.</title>
        <authorList>
            <consortium name="US DOE Joint Genome Institute (JGI-PGF)"/>
            <person name="Walter F."/>
            <person name="Albersmeier A."/>
            <person name="Kalinowski J."/>
            <person name="Ruckert C."/>
        </authorList>
    </citation>
    <scope>NUCLEOTIDE SEQUENCE</scope>
    <source>
        <strain evidence="2">JCM 18487</strain>
    </source>
</reference>
<reference evidence="2" key="2">
    <citation type="submission" date="2020-09" db="EMBL/GenBank/DDBJ databases">
        <authorList>
            <person name="Sun Q."/>
            <person name="Ohkuma M."/>
        </authorList>
    </citation>
    <scope>NUCLEOTIDE SEQUENCE</scope>
    <source>
        <strain evidence="2">JCM 18487</strain>
    </source>
</reference>